<evidence type="ECO:0000313" key="1">
    <source>
        <dbReference type="EMBL" id="KAK1748907.1"/>
    </source>
</evidence>
<keyword evidence="2" id="KW-1185">Reference proteome</keyword>
<proteinExistence type="predicted"/>
<reference evidence="1" key="1">
    <citation type="submission" date="2023-06" db="EMBL/GenBank/DDBJ databases">
        <title>Survivors Of The Sea: Transcriptome response of Skeletonema marinoi to long-term dormancy.</title>
        <authorList>
            <person name="Pinder M.I.M."/>
            <person name="Kourtchenko O."/>
            <person name="Robertson E.K."/>
            <person name="Larsson T."/>
            <person name="Maumus F."/>
            <person name="Osuna-Cruz C.M."/>
            <person name="Vancaester E."/>
            <person name="Stenow R."/>
            <person name="Vandepoele K."/>
            <person name="Ploug H."/>
            <person name="Bruchert V."/>
            <person name="Godhe A."/>
            <person name="Topel M."/>
        </authorList>
    </citation>
    <scope>NUCLEOTIDE SEQUENCE</scope>
    <source>
        <strain evidence="1">R05AC</strain>
    </source>
</reference>
<gene>
    <name evidence="1" type="ORF">QTG54_000846</name>
</gene>
<name>A0AAD8YMT9_9STRA</name>
<organism evidence="1 2">
    <name type="scientific">Skeletonema marinoi</name>
    <dbReference type="NCBI Taxonomy" id="267567"/>
    <lineage>
        <taxon>Eukaryota</taxon>
        <taxon>Sar</taxon>
        <taxon>Stramenopiles</taxon>
        <taxon>Ochrophyta</taxon>
        <taxon>Bacillariophyta</taxon>
        <taxon>Coscinodiscophyceae</taxon>
        <taxon>Thalassiosirophycidae</taxon>
        <taxon>Thalassiosirales</taxon>
        <taxon>Skeletonemataceae</taxon>
        <taxon>Skeletonema</taxon>
        <taxon>Skeletonema marinoi-dohrnii complex</taxon>
    </lineage>
</organism>
<evidence type="ECO:0000313" key="2">
    <source>
        <dbReference type="Proteomes" id="UP001224775"/>
    </source>
</evidence>
<dbReference type="AlphaFoldDB" id="A0AAD8YMT9"/>
<comment type="caution">
    <text evidence="1">The sequence shown here is derived from an EMBL/GenBank/DDBJ whole genome shotgun (WGS) entry which is preliminary data.</text>
</comment>
<sequence length="345" mass="39243">MNASTRLEDIEETSEFVIDLKMFILVNNPGQMFEQKLTFNKRRAVIHEAFFIIEGAIRSDEFKSSSSHCICHLLCERLSSPERISSDDDDENTDNNISFNKSILKTKKQRAGLFEGDLAMHHAQELLNIATHQLLHADLFDESVSFDSNNSILSTIQEERSFIKDDSRATNKAKSFSFAMRNRAMRVASILCPHDVLLRVLTEEGLVSKITDDVINKFTFASFVASEIEAMGLPLPHSDLLDELFLFRTDYLASSWWRLIRGLSGRFYLLLLNLCINNQLSIDWELFVSIFSELKRLELPRSLLLACECAVQSNALELAAQRNELTFCRASVMLLILSPASSSMR</sequence>
<accession>A0AAD8YMT9</accession>
<dbReference type="EMBL" id="JATAAI010000001">
    <property type="protein sequence ID" value="KAK1748907.1"/>
    <property type="molecule type" value="Genomic_DNA"/>
</dbReference>
<protein>
    <submittedName>
        <fullName evidence="1">Uncharacterized protein</fullName>
    </submittedName>
</protein>
<dbReference type="Proteomes" id="UP001224775">
    <property type="component" value="Unassembled WGS sequence"/>
</dbReference>